<dbReference type="Gene3D" id="1.20.120.450">
    <property type="entry name" value="dinb family like domain"/>
    <property type="match status" value="1"/>
</dbReference>
<proteinExistence type="predicted"/>
<dbReference type="RefSeq" id="WP_285664801.1">
    <property type="nucleotide sequence ID" value="NZ_BSTX01000003.1"/>
</dbReference>
<evidence type="ECO:0000313" key="1">
    <source>
        <dbReference type="EMBL" id="GLZ79657.1"/>
    </source>
</evidence>
<dbReference type="InterPro" id="IPR007061">
    <property type="entry name" value="MST-like"/>
</dbReference>
<dbReference type="EMBL" id="BSTX01000003">
    <property type="protein sequence ID" value="GLZ79657.1"/>
    <property type="molecule type" value="Genomic_DNA"/>
</dbReference>
<protein>
    <recommendedName>
        <fullName evidence="3">Mini-circle protein</fullName>
    </recommendedName>
</protein>
<dbReference type="Proteomes" id="UP001165079">
    <property type="component" value="Unassembled WGS sequence"/>
</dbReference>
<organism evidence="1 2">
    <name type="scientific">Actinorhabdospora filicis</name>
    <dbReference type="NCBI Taxonomy" id="1785913"/>
    <lineage>
        <taxon>Bacteria</taxon>
        <taxon>Bacillati</taxon>
        <taxon>Actinomycetota</taxon>
        <taxon>Actinomycetes</taxon>
        <taxon>Micromonosporales</taxon>
        <taxon>Micromonosporaceae</taxon>
        <taxon>Actinorhabdospora</taxon>
    </lineage>
</organism>
<accession>A0A9W6W4U8</accession>
<dbReference type="Pfam" id="PF04978">
    <property type="entry name" value="MST"/>
    <property type="match status" value="1"/>
</dbReference>
<keyword evidence="2" id="KW-1185">Reference proteome</keyword>
<evidence type="ECO:0008006" key="3">
    <source>
        <dbReference type="Google" id="ProtNLM"/>
    </source>
</evidence>
<comment type="caution">
    <text evidence="1">The sequence shown here is derived from an EMBL/GenBank/DDBJ whole genome shotgun (WGS) entry which is preliminary data.</text>
</comment>
<dbReference type="AlphaFoldDB" id="A0A9W6W4U8"/>
<dbReference type="SUPFAM" id="SSF109854">
    <property type="entry name" value="DinB/YfiT-like putative metalloenzymes"/>
    <property type="match status" value="1"/>
</dbReference>
<gene>
    <name evidence="1" type="ORF">Afil01_44640</name>
</gene>
<dbReference type="InterPro" id="IPR034660">
    <property type="entry name" value="DinB/YfiT-like"/>
</dbReference>
<reference evidence="1" key="1">
    <citation type="submission" date="2023-03" db="EMBL/GenBank/DDBJ databases">
        <title>Actinorhabdospora filicis NBRC 111898.</title>
        <authorList>
            <person name="Ichikawa N."/>
            <person name="Sato H."/>
            <person name="Tonouchi N."/>
        </authorList>
    </citation>
    <scope>NUCLEOTIDE SEQUENCE</scope>
    <source>
        <strain evidence="1">NBRC 111898</strain>
    </source>
</reference>
<evidence type="ECO:0000313" key="2">
    <source>
        <dbReference type="Proteomes" id="UP001165079"/>
    </source>
</evidence>
<name>A0A9W6W4U8_9ACTN</name>
<sequence length="161" mass="17729">MTSDRPEAPLTGDERSLLTGFLDYQRATLAMKCHGVSADDLRAPTVAPSALTLQGLVQHASDCERGWFQQIMGGRDEPDLYGAPKDFADLTADFATVRATWEHECERSRATVAALDLDAVGVAGDETFSLRWVLIHMIEEYARHNGHADLLRERIDGVTGE</sequence>